<keyword evidence="4" id="KW-1185">Reference proteome</keyword>
<gene>
    <name evidence="3" type="ORF">SAMN05660209_00381</name>
</gene>
<evidence type="ECO:0000256" key="2">
    <source>
        <dbReference type="SAM" id="Phobius"/>
    </source>
</evidence>
<feature type="transmembrane region" description="Helical" evidence="2">
    <location>
        <begin position="91"/>
        <end position="111"/>
    </location>
</feature>
<evidence type="ECO:0000313" key="3">
    <source>
        <dbReference type="EMBL" id="SDX39427.1"/>
    </source>
</evidence>
<dbReference type="Pfam" id="PF10861">
    <property type="entry name" value="DUF2784"/>
    <property type="match status" value="1"/>
</dbReference>
<organism evidence="3 4">
    <name type="scientific">Geodermatophilus africanus</name>
    <dbReference type="NCBI Taxonomy" id="1137993"/>
    <lineage>
        <taxon>Bacteria</taxon>
        <taxon>Bacillati</taxon>
        <taxon>Actinomycetota</taxon>
        <taxon>Actinomycetes</taxon>
        <taxon>Geodermatophilales</taxon>
        <taxon>Geodermatophilaceae</taxon>
        <taxon>Geodermatophilus</taxon>
    </lineage>
</organism>
<accession>A0A1H3BBW1</accession>
<name>A0A1H3BBW1_9ACTN</name>
<dbReference type="InterPro" id="IPR021218">
    <property type="entry name" value="DUF2784"/>
</dbReference>
<feature type="transmembrane region" description="Helical" evidence="2">
    <location>
        <begin position="6"/>
        <end position="26"/>
    </location>
</feature>
<dbReference type="OrthoDB" id="370375at2"/>
<proteinExistence type="predicted"/>
<dbReference type="EMBL" id="FNOT01000001">
    <property type="protein sequence ID" value="SDX39427.1"/>
    <property type="molecule type" value="Genomic_DNA"/>
</dbReference>
<keyword evidence="2" id="KW-0472">Membrane</keyword>
<dbReference type="RefSeq" id="WP_091150827.1">
    <property type="nucleotide sequence ID" value="NZ_FNOT01000001.1"/>
</dbReference>
<evidence type="ECO:0000313" key="4">
    <source>
        <dbReference type="Proteomes" id="UP000198921"/>
    </source>
</evidence>
<reference evidence="4" key="1">
    <citation type="submission" date="2016-10" db="EMBL/GenBank/DDBJ databases">
        <authorList>
            <person name="Varghese N."/>
            <person name="Submissions S."/>
        </authorList>
    </citation>
    <scope>NUCLEOTIDE SEQUENCE [LARGE SCALE GENOMIC DNA]</scope>
    <source>
        <strain evidence="4">DSM 45422</strain>
    </source>
</reference>
<feature type="transmembrane region" description="Helical" evidence="2">
    <location>
        <begin position="31"/>
        <end position="49"/>
    </location>
</feature>
<evidence type="ECO:0008006" key="5">
    <source>
        <dbReference type="Google" id="ProtNLM"/>
    </source>
</evidence>
<keyword evidence="2" id="KW-1133">Transmembrane helix</keyword>
<protein>
    <recommendedName>
        <fullName evidence="5">DUF2784 domain-containing protein</fullName>
    </recommendedName>
</protein>
<evidence type="ECO:0000256" key="1">
    <source>
        <dbReference type="SAM" id="MobiDB-lite"/>
    </source>
</evidence>
<dbReference type="Proteomes" id="UP000198921">
    <property type="component" value="Unassembled WGS sequence"/>
</dbReference>
<dbReference type="STRING" id="1137993.SAMN05660209_00381"/>
<sequence>MLWAQLVAVVHGLAVVLMLTGALVALRHPRLLWVHAPVAAAILAVHLAGAPCPLTDLELALRERAGGEPYPGGFLGHYALAPFGLDVAGPAVQAGIYTVALVPNVLGYGLLAARAAREPRRCARTVVSVGVEATLSAQPRVPLRGAGLSRRSAPSGSPRCGPRARARRC</sequence>
<feature type="region of interest" description="Disordered" evidence="1">
    <location>
        <begin position="144"/>
        <end position="169"/>
    </location>
</feature>
<keyword evidence="2" id="KW-0812">Transmembrane</keyword>
<dbReference type="AlphaFoldDB" id="A0A1H3BBW1"/>